<comment type="caution">
    <text evidence="2">The sequence shown here is derived from an EMBL/GenBank/DDBJ whole genome shotgun (WGS) entry which is preliminary data.</text>
</comment>
<sequence>MFPSIVGNSEETTLETEEHYGKQLGRQVFVLFNDRHGGDGPRRVGSLQPSVHPPQLPSGRLHQQQGRKFYPRIYWLL</sequence>
<dbReference type="EMBL" id="BGZK01000579">
    <property type="protein sequence ID" value="GBP51316.1"/>
    <property type="molecule type" value="Genomic_DNA"/>
</dbReference>
<organism evidence="2 3">
    <name type="scientific">Eumeta variegata</name>
    <name type="common">Bagworm moth</name>
    <name type="synonym">Eumeta japonica</name>
    <dbReference type="NCBI Taxonomy" id="151549"/>
    <lineage>
        <taxon>Eukaryota</taxon>
        <taxon>Metazoa</taxon>
        <taxon>Ecdysozoa</taxon>
        <taxon>Arthropoda</taxon>
        <taxon>Hexapoda</taxon>
        <taxon>Insecta</taxon>
        <taxon>Pterygota</taxon>
        <taxon>Neoptera</taxon>
        <taxon>Endopterygota</taxon>
        <taxon>Lepidoptera</taxon>
        <taxon>Glossata</taxon>
        <taxon>Ditrysia</taxon>
        <taxon>Tineoidea</taxon>
        <taxon>Psychidae</taxon>
        <taxon>Oiketicinae</taxon>
        <taxon>Eumeta</taxon>
    </lineage>
</organism>
<name>A0A4C1WIN0_EUMVA</name>
<protein>
    <submittedName>
        <fullName evidence="2">Uncharacterized protein</fullName>
    </submittedName>
</protein>
<dbReference type="Proteomes" id="UP000299102">
    <property type="component" value="Unassembled WGS sequence"/>
</dbReference>
<keyword evidence="3" id="KW-1185">Reference proteome</keyword>
<reference evidence="2 3" key="1">
    <citation type="journal article" date="2019" name="Commun. Biol.">
        <title>The bagworm genome reveals a unique fibroin gene that provides high tensile strength.</title>
        <authorList>
            <person name="Kono N."/>
            <person name="Nakamura H."/>
            <person name="Ohtoshi R."/>
            <person name="Tomita M."/>
            <person name="Numata K."/>
            <person name="Arakawa K."/>
        </authorList>
    </citation>
    <scope>NUCLEOTIDE SEQUENCE [LARGE SCALE GENOMIC DNA]</scope>
</reference>
<feature type="region of interest" description="Disordered" evidence="1">
    <location>
        <begin position="35"/>
        <end position="64"/>
    </location>
</feature>
<evidence type="ECO:0000256" key="1">
    <source>
        <dbReference type="SAM" id="MobiDB-lite"/>
    </source>
</evidence>
<accession>A0A4C1WIN0</accession>
<evidence type="ECO:0000313" key="3">
    <source>
        <dbReference type="Proteomes" id="UP000299102"/>
    </source>
</evidence>
<proteinExistence type="predicted"/>
<dbReference type="AlphaFoldDB" id="A0A4C1WIN0"/>
<evidence type="ECO:0000313" key="2">
    <source>
        <dbReference type="EMBL" id="GBP51316.1"/>
    </source>
</evidence>
<gene>
    <name evidence="2" type="ORF">EVAR_34102_1</name>
</gene>